<dbReference type="Proteomes" id="UP000253426">
    <property type="component" value="Unassembled WGS sequence"/>
</dbReference>
<dbReference type="RefSeq" id="WP_113957753.1">
    <property type="nucleotide sequence ID" value="NZ_QNRR01000002.1"/>
</dbReference>
<feature type="domain" description="Metallo-beta-lactamase" evidence="1">
    <location>
        <begin position="41"/>
        <end position="244"/>
    </location>
</feature>
<gene>
    <name evidence="2" type="ORF">DES53_102609</name>
</gene>
<evidence type="ECO:0000259" key="1">
    <source>
        <dbReference type="Pfam" id="PF12706"/>
    </source>
</evidence>
<proteinExistence type="predicted"/>
<reference evidence="2 3" key="1">
    <citation type="submission" date="2018-06" db="EMBL/GenBank/DDBJ databases">
        <title>Genomic Encyclopedia of Type Strains, Phase IV (KMG-IV): sequencing the most valuable type-strain genomes for metagenomic binning, comparative biology and taxonomic classification.</title>
        <authorList>
            <person name="Goeker M."/>
        </authorList>
    </citation>
    <scope>NUCLEOTIDE SEQUENCE [LARGE SCALE GENOMIC DNA]</scope>
    <source>
        <strain evidence="2 3">DSM 25532</strain>
    </source>
</reference>
<dbReference type="InterPro" id="IPR001279">
    <property type="entry name" value="Metallo-B-lactamas"/>
</dbReference>
<keyword evidence="3" id="KW-1185">Reference proteome</keyword>
<organism evidence="2 3">
    <name type="scientific">Roseimicrobium gellanilyticum</name>
    <dbReference type="NCBI Taxonomy" id="748857"/>
    <lineage>
        <taxon>Bacteria</taxon>
        <taxon>Pseudomonadati</taxon>
        <taxon>Verrucomicrobiota</taxon>
        <taxon>Verrucomicrobiia</taxon>
        <taxon>Verrucomicrobiales</taxon>
        <taxon>Verrucomicrobiaceae</taxon>
        <taxon>Roseimicrobium</taxon>
    </lineage>
</organism>
<dbReference type="SUPFAM" id="SSF56281">
    <property type="entry name" value="Metallo-hydrolase/oxidoreductase"/>
    <property type="match status" value="1"/>
</dbReference>
<dbReference type="PANTHER" id="PTHR42663:SF4">
    <property type="entry name" value="SLL1036 PROTEIN"/>
    <property type="match status" value="1"/>
</dbReference>
<dbReference type="CDD" id="cd07715">
    <property type="entry name" value="TaR3-like_MBL-fold"/>
    <property type="match status" value="1"/>
</dbReference>
<comment type="caution">
    <text evidence="2">The sequence shown here is derived from an EMBL/GenBank/DDBJ whole genome shotgun (WGS) entry which is preliminary data.</text>
</comment>
<dbReference type="InterPro" id="IPR036866">
    <property type="entry name" value="RibonucZ/Hydroxyglut_hydro"/>
</dbReference>
<sequence>MKLKFYGTRGSVPVCDAGFQRFGGNTTCFQITFRDINRIAIVDAGTGIRNLGRDLKAIGHTQEQIVLAFTHFHWDHIQGFPFFGPAYNPKQKLTMLTLGEDQNVSNLRQVFETQMQSIYFPVQLDHMGADFEFVKLEKATEHFKTANNSTTKLTAQKLNHPGGSYGFRIERDGKVLVICTDLEHGDKIDPNVVALAQGADLLVHDAQYTAEELTRRRGWGHSSYDQALQVAEMAGAKRLAMTHHDPDHDDEFLTRMEKLCQGRFKECLLAKEGMELEL</sequence>
<evidence type="ECO:0000313" key="3">
    <source>
        <dbReference type="Proteomes" id="UP000253426"/>
    </source>
</evidence>
<dbReference type="Pfam" id="PF12706">
    <property type="entry name" value="Lactamase_B_2"/>
    <property type="match status" value="1"/>
</dbReference>
<dbReference type="Gene3D" id="3.60.15.10">
    <property type="entry name" value="Ribonuclease Z/Hydroxyacylglutathione hydrolase-like"/>
    <property type="match status" value="1"/>
</dbReference>
<dbReference type="EMBL" id="QNRR01000002">
    <property type="protein sequence ID" value="RBP46223.1"/>
    <property type="molecule type" value="Genomic_DNA"/>
</dbReference>
<evidence type="ECO:0000313" key="2">
    <source>
        <dbReference type="EMBL" id="RBP46223.1"/>
    </source>
</evidence>
<dbReference type="PANTHER" id="PTHR42663">
    <property type="entry name" value="HYDROLASE C777.06C-RELATED-RELATED"/>
    <property type="match status" value="1"/>
</dbReference>
<name>A0A366HTH2_9BACT</name>
<accession>A0A366HTH2</accession>
<dbReference type="OrthoDB" id="9800940at2"/>
<protein>
    <submittedName>
        <fullName evidence="2">Phosphoribosyl 1,2-cyclic phosphodiesterase</fullName>
    </submittedName>
</protein>
<dbReference type="AlphaFoldDB" id="A0A366HTH2"/>